<gene>
    <name evidence="2" type="ORF">RY67_928</name>
</gene>
<dbReference type="Proteomes" id="UP000067206">
    <property type="component" value="Chromosome"/>
</dbReference>
<sequence length="94" mass="10794">MSDLSERDKTLLAKFGMTEEQVERDERMAESETEPDGLTGRVHYGLHLDQPDEEMISVSIRVPKSTLDELTETARRYHISRGEYMRRKLAAPVG</sequence>
<evidence type="ECO:0000256" key="1">
    <source>
        <dbReference type="SAM" id="MobiDB-lite"/>
    </source>
</evidence>
<evidence type="ECO:0000313" key="3">
    <source>
        <dbReference type="Proteomes" id="UP000067206"/>
    </source>
</evidence>
<proteinExistence type="predicted"/>
<dbReference type="RefSeq" id="WP_060620481.1">
    <property type="nucleotide sequence ID" value="NZ_CP010411.1"/>
</dbReference>
<dbReference type="GO" id="GO:0006355">
    <property type="term" value="P:regulation of DNA-templated transcription"/>
    <property type="evidence" value="ECO:0007669"/>
    <property type="project" value="InterPro"/>
</dbReference>
<protein>
    <submittedName>
        <fullName evidence="2">CopG-like</fullName>
    </submittedName>
</protein>
<accession>A0A0M5KV28</accession>
<dbReference type="PATRIC" id="fig|1682.24.peg.898"/>
<name>A0A0M5KV28_BIFLI</name>
<feature type="region of interest" description="Disordered" evidence="1">
    <location>
        <begin position="19"/>
        <end position="41"/>
    </location>
</feature>
<dbReference type="EMBL" id="CP010411">
    <property type="protein sequence ID" value="ALE08973.1"/>
    <property type="molecule type" value="Genomic_DNA"/>
</dbReference>
<dbReference type="AlphaFoldDB" id="A0A0M5KV28"/>
<evidence type="ECO:0000313" key="2">
    <source>
        <dbReference type="EMBL" id="ALE08973.1"/>
    </source>
</evidence>
<reference evidence="2 3" key="1">
    <citation type="submission" date="2014-12" db="EMBL/GenBank/DDBJ databases">
        <title>Complete genome sequence of Bifidobacterium longum subsp. infantis BT1.</title>
        <authorList>
            <person name="Kim J.F."/>
            <person name="Kwak M.-J."/>
        </authorList>
    </citation>
    <scope>NUCLEOTIDE SEQUENCE [LARGE SCALE GENOMIC DNA]</scope>
    <source>
        <strain evidence="2 3">BT1</strain>
    </source>
</reference>
<organism evidence="2 3">
    <name type="scientific">Bifidobacterium longum subsp. infantis</name>
    <dbReference type="NCBI Taxonomy" id="1682"/>
    <lineage>
        <taxon>Bacteria</taxon>
        <taxon>Bacillati</taxon>
        <taxon>Actinomycetota</taxon>
        <taxon>Actinomycetes</taxon>
        <taxon>Bifidobacteriales</taxon>
        <taxon>Bifidobacteriaceae</taxon>
        <taxon>Bifidobacterium</taxon>
    </lineage>
</organism>